<dbReference type="SUPFAM" id="SSF47413">
    <property type="entry name" value="lambda repressor-like DNA-binding domains"/>
    <property type="match status" value="1"/>
</dbReference>
<dbReference type="PATRIC" id="fig|911238.3.peg.336"/>
<gene>
    <name evidence="3" type="ORF">SS7213T_01818</name>
</gene>
<dbReference type="SMART" id="SM00530">
    <property type="entry name" value="HTH_XRE"/>
    <property type="match status" value="1"/>
</dbReference>
<proteinExistence type="predicted"/>
<comment type="caution">
    <text evidence="3">The sequence shown here is derived from an EMBL/GenBank/DDBJ whole genome shotgun (WGS) entry which is preliminary data.</text>
</comment>
<dbReference type="EMBL" id="AEUN01000034">
    <property type="protein sequence ID" value="EHJ08889.1"/>
    <property type="molecule type" value="Genomic_DNA"/>
</dbReference>
<dbReference type="Pfam" id="PF01381">
    <property type="entry name" value="HTH_3"/>
    <property type="match status" value="1"/>
</dbReference>
<evidence type="ECO:0000259" key="2">
    <source>
        <dbReference type="PROSITE" id="PS50943"/>
    </source>
</evidence>
<evidence type="ECO:0000313" key="4">
    <source>
        <dbReference type="Proteomes" id="UP000005413"/>
    </source>
</evidence>
<dbReference type="PROSITE" id="PS50943">
    <property type="entry name" value="HTH_CROC1"/>
    <property type="match status" value="1"/>
</dbReference>
<keyword evidence="4" id="KW-1185">Reference proteome</keyword>
<protein>
    <submittedName>
        <fullName evidence="3">Transcriptional regulator, XRE family protein</fullName>
    </submittedName>
</protein>
<keyword evidence="1" id="KW-0238">DNA-binding</keyword>
<organism evidence="3 4">
    <name type="scientific">Staphylococcus simiae CCM 7213 = CCUG 51256</name>
    <dbReference type="NCBI Taxonomy" id="911238"/>
    <lineage>
        <taxon>Bacteria</taxon>
        <taxon>Bacillati</taxon>
        <taxon>Bacillota</taxon>
        <taxon>Bacilli</taxon>
        <taxon>Bacillales</taxon>
        <taxon>Staphylococcaceae</taxon>
        <taxon>Staphylococcus</taxon>
    </lineage>
</organism>
<accession>G5JFZ9</accession>
<dbReference type="PANTHER" id="PTHR46558">
    <property type="entry name" value="TRACRIPTIONAL REGULATORY PROTEIN-RELATED-RELATED"/>
    <property type="match status" value="1"/>
</dbReference>
<dbReference type="PANTHER" id="PTHR46558:SF11">
    <property type="entry name" value="HTH-TYPE TRANSCRIPTIONAL REGULATOR XRE"/>
    <property type="match status" value="1"/>
</dbReference>
<feature type="domain" description="HTH cro/C1-type" evidence="2">
    <location>
        <begin position="5"/>
        <end position="59"/>
    </location>
</feature>
<dbReference type="CDD" id="cd00093">
    <property type="entry name" value="HTH_XRE"/>
    <property type="match status" value="1"/>
</dbReference>
<evidence type="ECO:0000313" key="3">
    <source>
        <dbReference type="EMBL" id="EHJ08889.1"/>
    </source>
</evidence>
<evidence type="ECO:0000256" key="1">
    <source>
        <dbReference type="ARBA" id="ARBA00023125"/>
    </source>
</evidence>
<dbReference type="Proteomes" id="UP000005413">
    <property type="component" value="Unassembled WGS sequence"/>
</dbReference>
<dbReference type="GO" id="GO:0003677">
    <property type="term" value="F:DNA binding"/>
    <property type="evidence" value="ECO:0007669"/>
    <property type="project" value="UniProtKB-KW"/>
</dbReference>
<sequence>MENRIAELRKEKGLTLKKLSEELNVRDNTLSQYETGKRSPQLGLLQEIANFFNVSIEYLTKYTDQRDYPLENDEDALFLIKKLFNEPDFHYTHLSINTSLNLCMWIINNENLINSKYPELKSTTQWFIKDIISENKILNHYSKNRQEINKTLDKIDSLLLDEDYFGATPREVLTFMEESQRIGHEKTKELLSHMKTLPDSVNEED</sequence>
<reference evidence="3 4" key="1">
    <citation type="journal article" date="2012" name="BMC Genomics">
        <title>Comparative genomic analysis of the genus Staphylococcus including Staphylococcus aureus and its newly described sister species Staphylococcus simiae.</title>
        <authorList>
            <person name="Suzuki H."/>
            <person name="Lefebure T."/>
            <person name="Pavinski Bitar P."/>
            <person name="Stanhope M.J."/>
        </authorList>
    </citation>
    <scope>NUCLEOTIDE SEQUENCE [LARGE SCALE GENOMIC DNA]</scope>
    <source>
        <strain evidence="3 4">CCM 7213</strain>
    </source>
</reference>
<dbReference type="Gene3D" id="1.10.260.40">
    <property type="entry name" value="lambda repressor-like DNA-binding domains"/>
    <property type="match status" value="1"/>
</dbReference>
<dbReference type="RefSeq" id="WP_002462001.1">
    <property type="nucleotide sequence ID" value="NZ_AEUN01000034.1"/>
</dbReference>
<dbReference type="OrthoDB" id="8115576at2"/>
<dbReference type="InterPro" id="IPR010982">
    <property type="entry name" value="Lambda_DNA-bd_dom_sf"/>
</dbReference>
<name>G5JFZ9_9STAP</name>
<dbReference type="InterPro" id="IPR001387">
    <property type="entry name" value="Cro/C1-type_HTH"/>
</dbReference>
<dbReference type="AlphaFoldDB" id="G5JFZ9"/>